<reference evidence="6" key="1">
    <citation type="submission" date="2021-01" db="EMBL/GenBank/DDBJ databases">
        <title>Marivirga sp. nov., isolated from intertidal surface sediments.</title>
        <authorList>
            <person name="Zhang M."/>
        </authorList>
    </citation>
    <scope>NUCLEOTIDE SEQUENCE</scope>
    <source>
        <strain evidence="6">SM1354</strain>
    </source>
</reference>
<proteinExistence type="predicted"/>
<dbReference type="AlphaFoldDB" id="A0A937ADI7"/>
<dbReference type="CDD" id="cd03354">
    <property type="entry name" value="LbH_SAT"/>
    <property type="match status" value="1"/>
</dbReference>
<protein>
    <recommendedName>
        <fullName evidence="1">Serine acetyltransferase</fullName>
    </recommendedName>
</protein>
<accession>A0A937ADI7</accession>
<dbReference type="GO" id="GO:0005737">
    <property type="term" value="C:cytoplasm"/>
    <property type="evidence" value="ECO:0007669"/>
    <property type="project" value="InterPro"/>
</dbReference>
<evidence type="ECO:0000256" key="2">
    <source>
        <dbReference type="ARBA" id="ARBA00022605"/>
    </source>
</evidence>
<dbReference type="InterPro" id="IPR053376">
    <property type="entry name" value="Serine_acetyltransferase"/>
</dbReference>
<name>A0A937ADI7_9BACT</name>
<dbReference type="RefSeq" id="WP_201924248.1">
    <property type="nucleotide sequence ID" value="NZ_JAERQG010000005.1"/>
</dbReference>
<evidence type="ECO:0000256" key="4">
    <source>
        <dbReference type="ARBA" id="ARBA00023315"/>
    </source>
</evidence>
<dbReference type="GO" id="GO:0006535">
    <property type="term" value="P:cysteine biosynthetic process from serine"/>
    <property type="evidence" value="ECO:0007669"/>
    <property type="project" value="InterPro"/>
</dbReference>
<organism evidence="6 7">
    <name type="scientific">Marivirga atlantica</name>
    <dbReference type="NCBI Taxonomy" id="1548457"/>
    <lineage>
        <taxon>Bacteria</taxon>
        <taxon>Pseudomonadati</taxon>
        <taxon>Bacteroidota</taxon>
        <taxon>Cytophagia</taxon>
        <taxon>Cytophagales</taxon>
        <taxon>Marivirgaceae</taxon>
        <taxon>Marivirga</taxon>
    </lineage>
</organism>
<dbReference type="Proteomes" id="UP000642920">
    <property type="component" value="Unassembled WGS sequence"/>
</dbReference>
<dbReference type="Gene3D" id="1.10.3130.10">
    <property type="entry name" value="serine acetyltransferase, domain 1"/>
    <property type="match status" value="1"/>
</dbReference>
<dbReference type="EMBL" id="JAERQG010000005">
    <property type="protein sequence ID" value="MBL0767021.1"/>
    <property type="molecule type" value="Genomic_DNA"/>
</dbReference>
<dbReference type="NCBIfam" id="NF041874">
    <property type="entry name" value="EPS_EpsC"/>
    <property type="match status" value="1"/>
</dbReference>
<sequence>MTIENSFFKDLLNDHLKAMDCPSPNLIHTFFEDLVSYLFPDYGEIRLTTIDAVEEAYKSLHNRWLSIVEERCQKLNVMYPGKPEELFNELVKIRTLLLKDIEAIYEGDPAAKSHVEIIKTYPGFKAIAAYRIANCLYNAGYVLIARMISEYAHTKTGVDIHPAASIGEYFCIDHATGIVVGETSSIGHHVKIYQGVTLGATSVNKSDASKKRHPTIGNYVVIYSNATILGGNTHIGDHSTVGGNSWITKSVPAHSKLYYDSQNKHLQRTEQ</sequence>
<dbReference type="SUPFAM" id="SSF51161">
    <property type="entry name" value="Trimeric LpxA-like enzymes"/>
    <property type="match status" value="1"/>
</dbReference>
<dbReference type="Gene3D" id="2.160.10.10">
    <property type="entry name" value="Hexapeptide repeat proteins"/>
    <property type="match status" value="1"/>
</dbReference>
<evidence type="ECO:0000259" key="5">
    <source>
        <dbReference type="Pfam" id="PF06426"/>
    </source>
</evidence>
<feature type="domain" description="Serine acetyltransferase N-terminal" evidence="5">
    <location>
        <begin position="85"/>
        <end position="128"/>
    </location>
</feature>
<evidence type="ECO:0000313" key="6">
    <source>
        <dbReference type="EMBL" id="MBL0767021.1"/>
    </source>
</evidence>
<comment type="caution">
    <text evidence="6">The sequence shown here is derived from an EMBL/GenBank/DDBJ whole genome shotgun (WGS) entry which is preliminary data.</text>
</comment>
<keyword evidence="7" id="KW-1185">Reference proteome</keyword>
<dbReference type="InterPro" id="IPR010493">
    <property type="entry name" value="Ser_AcTrfase_N"/>
</dbReference>
<evidence type="ECO:0000256" key="1">
    <source>
        <dbReference type="ARBA" id="ARBA00018522"/>
    </source>
</evidence>
<dbReference type="InterPro" id="IPR042122">
    <property type="entry name" value="Ser_AcTrfase_N_sf"/>
</dbReference>
<gene>
    <name evidence="6" type="ORF">JKP34_17280</name>
</gene>
<dbReference type="InterPro" id="IPR011004">
    <property type="entry name" value="Trimer_LpxA-like_sf"/>
</dbReference>
<dbReference type="InterPro" id="IPR045304">
    <property type="entry name" value="LbH_SAT"/>
</dbReference>
<keyword evidence="3" id="KW-0808">Transferase</keyword>
<dbReference type="PANTHER" id="PTHR42811">
    <property type="entry name" value="SERINE ACETYLTRANSFERASE"/>
    <property type="match status" value="1"/>
</dbReference>
<dbReference type="Pfam" id="PF06426">
    <property type="entry name" value="SATase_N"/>
    <property type="match status" value="1"/>
</dbReference>
<keyword evidence="2" id="KW-0028">Amino-acid biosynthesis</keyword>
<evidence type="ECO:0000256" key="3">
    <source>
        <dbReference type="ARBA" id="ARBA00022679"/>
    </source>
</evidence>
<evidence type="ECO:0000313" key="7">
    <source>
        <dbReference type="Proteomes" id="UP000642920"/>
    </source>
</evidence>
<dbReference type="GO" id="GO:0009001">
    <property type="term" value="F:serine O-acetyltransferase activity"/>
    <property type="evidence" value="ECO:0007669"/>
    <property type="project" value="InterPro"/>
</dbReference>
<keyword evidence="4" id="KW-0012">Acyltransferase</keyword>